<dbReference type="PROSITE" id="PS50404">
    <property type="entry name" value="GST_NTER"/>
    <property type="match status" value="1"/>
</dbReference>
<dbReference type="InterPro" id="IPR036282">
    <property type="entry name" value="Glutathione-S-Trfase_C_sf"/>
</dbReference>
<dbReference type="PANTHER" id="PTHR43968:SF8">
    <property type="entry name" value="S-TRANSFERASE, PUTATIVE (AFU_ORTHOLOGUE AFUA_2G00590)-RELATED"/>
    <property type="match status" value="1"/>
</dbReference>
<feature type="domain" description="GST N-terminal" evidence="2">
    <location>
        <begin position="7"/>
        <end position="86"/>
    </location>
</feature>
<sequence length="236" mass="25798">MGPEPNAKITLYTNHRCPWAHRAHIALQELGLEFEEVIIDLDKPRTAEYLRINPRGLVPSLSYNGEIITESAIVAQFLADSFPSALLPPSTDADGPLFRARVAFFVDAYFSKVNGIYSKALFAKTEEEAGAFAESLVAAVVKEIEPLLANASPFFGGSKKLTLAETLTGSFVLRLVTFAQRGLLPEGLAVALRDKAPNFSKWSQAVVNHPSVLSIWDEDAVLRSTKARIEKLRTGA</sequence>
<evidence type="ECO:0000259" key="3">
    <source>
        <dbReference type="PROSITE" id="PS50405"/>
    </source>
</evidence>
<dbReference type="InterPro" id="IPR010987">
    <property type="entry name" value="Glutathione-S-Trfase_C-like"/>
</dbReference>
<feature type="domain" description="GST C-terminal" evidence="3">
    <location>
        <begin position="95"/>
        <end position="233"/>
    </location>
</feature>
<dbReference type="PROSITE" id="PS50405">
    <property type="entry name" value="GST_CTER"/>
    <property type="match status" value="1"/>
</dbReference>
<reference evidence="4" key="1">
    <citation type="submission" date="2022-07" db="EMBL/GenBank/DDBJ databases">
        <title>Fungi with potential for degradation of polypropylene.</title>
        <authorList>
            <person name="Gostincar C."/>
        </authorList>
    </citation>
    <scope>NUCLEOTIDE SEQUENCE</scope>
    <source>
        <strain evidence="4">EXF-13308</strain>
    </source>
</reference>
<dbReference type="SUPFAM" id="SSF47616">
    <property type="entry name" value="GST C-terminal domain-like"/>
    <property type="match status" value="1"/>
</dbReference>
<organism evidence="4 5">
    <name type="scientific">Pleurostoma richardsiae</name>
    <dbReference type="NCBI Taxonomy" id="41990"/>
    <lineage>
        <taxon>Eukaryota</taxon>
        <taxon>Fungi</taxon>
        <taxon>Dikarya</taxon>
        <taxon>Ascomycota</taxon>
        <taxon>Pezizomycotina</taxon>
        <taxon>Sordariomycetes</taxon>
        <taxon>Sordariomycetidae</taxon>
        <taxon>Calosphaeriales</taxon>
        <taxon>Pleurostomataceae</taxon>
        <taxon>Pleurostoma</taxon>
    </lineage>
</organism>
<dbReference type="PROSITE" id="PS51354">
    <property type="entry name" value="GLUTAREDOXIN_2"/>
    <property type="match status" value="1"/>
</dbReference>
<evidence type="ECO:0000313" key="4">
    <source>
        <dbReference type="EMBL" id="KAJ9132351.1"/>
    </source>
</evidence>
<evidence type="ECO:0000259" key="2">
    <source>
        <dbReference type="PROSITE" id="PS50404"/>
    </source>
</evidence>
<dbReference type="PANTHER" id="PTHR43968">
    <property type="match status" value="1"/>
</dbReference>
<name>A0AA38R385_9PEZI</name>
<dbReference type="InterPro" id="IPR050983">
    <property type="entry name" value="GST_Omega/HSP26"/>
</dbReference>
<dbReference type="SFLD" id="SFLDS00019">
    <property type="entry name" value="Glutathione_Transferase_(cytos"/>
    <property type="match status" value="1"/>
</dbReference>
<dbReference type="InterPro" id="IPR036249">
    <property type="entry name" value="Thioredoxin-like_sf"/>
</dbReference>
<dbReference type="Gene3D" id="3.40.30.10">
    <property type="entry name" value="Glutaredoxin"/>
    <property type="match status" value="1"/>
</dbReference>
<dbReference type="GO" id="GO:0005737">
    <property type="term" value="C:cytoplasm"/>
    <property type="evidence" value="ECO:0007669"/>
    <property type="project" value="TreeGrafter"/>
</dbReference>
<dbReference type="Pfam" id="PF13409">
    <property type="entry name" value="GST_N_2"/>
    <property type="match status" value="1"/>
</dbReference>
<dbReference type="InterPro" id="IPR004045">
    <property type="entry name" value="Glutathione_S-Trfase_N"/>
</dbReference>
<dbReference type="CDD" id="cd00570">
    <property type="entry name" value="GST_N_family"/>
    <property type="match status" value="1"/>
</dbReference>
<dbReference type="EMBL" id="JANBVO010000058">
    <property type="protein sequence ID" value="KAJ9132351.1"/>
    <property type="molecule type" value="Genomic_DNA"/>
</dbReference>
<gene>
    <name evidence="4" type="ORF">NKR23_g11262</name>
</gene>
<evidence type="ECO:0000313" key="5">
    <source>
        <dbReference type="Proteomes" id="UP001174694"/>
    </source>
</evidence>
<comment type="similarity">
    <text evidence="1">Belongs to the GST superfamily.</text>
</comment>
<dbReference type="AlphaFoldDB" id="A0AA38R385"/>
<dbReference type="Proteomes" id="UP001174694">
    <property type="component" value="Unassembled WGS sequence"/>
</dbReference>
<accession>A0AA38R385</accession>
<comment type="caution">
    <text evidence="4">The sequence shown here is derived from an EMBL/GenBank/DDBJ whole genome shotgun (WGS) entry which is preliminary data.</text>
</comment>
<protein>
    <submittedName>
        <fullName evidence="4">Thioredoxin-like protein</fullName>
    </submittedName>
</protein>
<dbReference type="InterPro" id="IPR040079">
    <property type="entry name" value="Glutathione_S-Trfase"/>
</dbReference>
<proteinExistence type="inferred from homology"/>
<dbReference type="SUPFAM" id="SSF52833">
    <property type="entry name" value="Thioredoxin-like"/>
    <property type="match status" value="1"/>
</dbReference>
<evidence type="ECO:0000256" key="1">
    <source>
        <dbReference type="ARBA" id="ARBA00007409"/>
    </source>
</evidence>
<dbReference type="SFLD" id="SFLDG00358">
    <property type="entry name" value="Main_(cytGST)"/>
    <property type="match status" value="1"/>
</dbReference>
<keyword evidence="5" id="KW-1185">Reference proteome</keyword>
<dbReference type="Gene3D" id="1.20.1050.10">
    <property type="match status" value="1"/>
</dbReference>